<dbReference type="InterPro" id="IPR050288">
    <property type="entry name" value="Cellulose_deg_GH3"/>
</dbReference>
<dbReference type="Pfam" id="PF01915">
    <property type="entry name" value="Glyco_hydro_3_C"/>
    <property type="match status" value="1"/>
</dbReference>
<sequence>MHPHDQIPVEARARLLAGRDMWSLPAVPELGFDGLVMSDGPIGVRGTRWSAADPSIALPSPTALAATWDTALVRRAGGLLAAEARRKGVRVLLAPTVNLHRSPLGGRHFECFSEDPLLTGELAAGFVQGVQSGGVAVTVKHFVANDFETERMTADVVVSERALRELYLLPFEIVVRKASPYGIMTAYNGVNGTTMSEHGELVNGVLRGEWGFDGFVVSDWFGARDTVRAALGGLDVAMPGPDTVYGPALAEAVRAGEVPEEVLDEHVQRVLELARRTSVDADLPEVDGQALAREIAARSFTLLRNEGVLPLEGSPRVALIGGLAKEARVMGGGSAQVFPSHVVSPLEGLRSAGLDVVYARGADPSTRLNPASFPLLTTAYAEDGTVLGEFPQPDGSLQWVGQMPEGVDHTVLGSVAMRGAFTPDESGDHLIAIEGVGAFRLAVGGDVLFDGTIAPESDDPFAAFFFAPQKVFSVPLQEGVEVEIELVHRIARGEMPVPFVGFALVHRDPTADPDTLLAEAEPAAAASDLAVVVVGTSKEVESEGFDRTSLRLPGRQDELVRRVAAANPRTIVVVNAGSPVEMPWRHDAAAVLLTWFPGQEAGHALADVLTGRAEPGGRLPTTWPAVLEDCPVTDVTPVDGTMRYDEGVFIGYRAWQRSGAVPAYEFGSGLGYTTWTYEKAVHEEGVLHVTLRNTGPRPGREVVQTYLAPASPDETRPSRWLAAFAVAEAAPGESVTVTLPLPERAFCVWQDGAWVPAPGDHVLHTGHSLTDTPLTTRLDRS</sequence>
<dbReference type="SUPFAM" id="SSF51445">
    <property type="entry name" value="(Trans)glycosidases"/>
    <property type="match status" value="1"/>
</dbReference>
<dbReference type="PANTHER" id="PTHR42715">
    <property type="entry name" value="BETA-GLUCOSIDASE"/>
    <property type="match status" value="1"/>
</dbReference>
<dbReference type="PANTHER" id="PTHR42715:SF10">
    <property type="entry name" value="BETA-GLUCOSIDASE"/>
    <property type="match status" value="1"/>
</dbReference>
<organism evidence="6 7">
    <name type="scientific">Actinocorallia libanotica</name>
    <dbReference type="NCBI Taxonomy" id="46162"/>
    <lineage>
        <taxon>Bacteria</taxon>
        <taxon>Bacillati</taxon>
        <taxon>Actinomycetota</taxon>
        <taxon>Actinomycetes</taxon>
        <taxon>Streptosporangiales</taxon>
        <taxon>Thermomonosporaceae</taxon>
        <taxon>Actinocorallia</taxon>
    </lineage>
</organism>
<evidence type="ECO:0000256" key="3">
    <source>
        <dbReference type="ARBA" id="ARBA00023277"/>
    </source>
</evidence>
<dbReference type="Gene3D" id="2.60.40.10">
    <property type="entry name" value="Immunoglobulins"/>
    <property type="match status" value="1"/>
</dbReference>
<dbReference type="Gene3D" id="3.20.20.300">
    <property type="entry name" value="Glycoside hydrolase, family 3, N-terminal domain"/>
    <property type="match status" value="1"/>
</dbReference>
<dbReference type="InterPro" id="IPR013783">
    <property type="entry name" value="Ig-like_fold"/>
</dbReference>
<accession>A0ABN1Q3T6</accession>
<keyword evidence="3" id="KW-0119">Carbohydrate metabolism</keyword>
<dbReference type="EMBL" id="BAAAHH010000001">
    <property type="protein sequence ID" value="GAA0937062.1"/>
    <property type="molecule type" value="Genomic_DNA"/>
</dbReference>
<evidence type="ECO:0000313" key="6">
    <source>
        <dbReference type="EMBL" id="GAA0937062.1"/>
    </source>
</evidence>
<dbReference type="SMART" id="SM01217">
    <property type="entry name" value="Fn3_like"/>
    <property type="match status" value="1"/>
</dbReference>
<keyword evidence="2 4" id="KW-0378">Hydrolase</keyword>
<dbReference type="RefSeq" id="WP_344235897.1">
    <property type="nucleotide sequence ID" value="NZ_BAAAHH010000001.1"/>
</dbReference>
<comment type="caution">
    <text evidence="6">The sequence shown here is derived from an EMBL/GenBank/DDBJ whole genome shotgun (WGS) entry which is preliminary data.</text>
</comment>
<dbReference type="Pfam" id="PF14310">
    <property type="entry name" value="Fn3-like"/>
    <property type="match status" value="1"/>
</dbReference>
<dbReference type="Pfam" id="PF00933">
    <property type="entry name" value="Glyco_hydro_3"/>
    <property type="match status" value="1"/>
</dbReference>
<evidence type="ECO:0000256" key="4">
    <source>
        <dbReference type="RuleBase" id="RU361161"/>
    </source>
</evidence>
<dbReference type="InterPro" id="IPR036881">
    <property type="entry name" value="Glyco_hydro_3_C_sf"/>
</dbReference>
<comment type="similarity">
    <text evidence="1 4">Belongs to the glycosyl hydrolase 3 family.</text>
</comment>
<dbReference type="Proteomes" id="UP001500665">
    <property type="component" value="Unassembled WGS sequence"/>
</dbReference>
<gene>
    <name evidence="6" type="ORF">GCM10009550_03420</name>
</gene>
<reference evidence="6 7" key="1">
    <citation type="journal article" date="2019" name="Int. J. Syst. Evol. Microbiol.">
        <title>The Global Catalogue of Microorganisms (GCM) 10K type strain sequencing project: providing services to taxonomists for standard genome sequencing and annotation.</title>
        <authorList>
            <consortium name="The Broad Institute Genomics Platform"/>
            <consortium name="The Broad Institute Genome Sequencing Center for Infectious Disease"/>
            <person name="Wu L."/>
            <person name="Ma J."/>
        </authorList>
    </citation>
    <scope>NUCLEOTIDE SEQUENCE [LARGE SCALE GENOMIC DNA]</scope>
    <source>
        <strain evidence="6 7">JCM 10696</strain>
    </source>
</reference>
<dbReference type="PROSITE" id="PS00775">
    <property type="entry name" value="GLYCOSYL_HYDROL_F3"/>
    <property type="match status" value="1"/>
</dbReference>
<dbReference type="InterPro" id="IPR026891">
    <property type="entry name" value="Fn3-like"/>
</dbReference>
<dbReference type="InterPro" id="IPR001764">
    <property type="entry name" value="Glyco_hydro_3_N"/>
</dbReference>
<proteinExistence type="inferred from homology"/>
<dbReference type="GO" id="GO:0016787">
    <property type="term" value="F:hydrolase activity"/>
    <property type="evidence" value="ECO:0007669"/>
    <property type="project" value="UniProtKB-KW"/>
</dbReference>
<evidence type="ECO:0000313" key="7">
    <source>
        <dbReference type="Proteomes" id="UP001500665"/>
    </source>
</evidence>
<evidence type="ECO:0000259" key="5">
    <source>
        <dbReference type="PROSITE" id="PS51820"/>
    </source>
</evidence>
<keyword evidence="4" id="KW-0326">Glycosidase</keyword>
<dbReference type="Gene3D" id="2.60.120.260">
    <property type="entry name" value="Galactose-binding domain-like"/>
    <property type="match status" value="1"/>
</dbReference>
<name>A0ABN1Q3T6_9ACTN</name>
<dbReference type="InterPro" id="IPR036962">
    <property type="entry name" value="Glyco_hydro_3_N_sf"/>
</dbReference>
<dbReference type="InterPro" id="IPR019800">
    <property type="entry name" value="Glyco_hydro_3_AS"/>
</dbReference>
<dbReference type="InterPro" id="IPR037524">
    <property type="entry name" value="PA14/GLEYA"/>
</dbReference>
<dbReference type="PROSITE" id="PS51820">
    <property type="entry name" value="PA14"/>
    <property type="match status" value="1"/>
</dbReference>
<evidence type="ECO:0000256" key="1">
    <source>
        <dbReference type="ARBA" id="ARBA00005336"/>
    </source>
</evidence>
<dbReference type="Gene3D" id="3.40.50.1700">
    <property type="entry name" value="Glycoside hydrolase family 3 C-terminal domain"/>
    <property type="match status" value="1"/>
</dbReference>
<dbReference type="InterPro" id="IPR002772">
    <property type="entry name" value="Glyco_hydro_3_C"/>
</dbReference>
<dbReference type="SUPFAM" id="SSF52279">
    <property type="entry name" value="Beta-D-glucan exohydrolase, C-terminal domain"/>
    <property type="match status" value="1"/>
</dbReference>
<dbReference type="PRINTS" id="PR00133">
    <property type="entry name" value="GLHYDRLASE3"/>
</dbReference>
<protein>
    <submittedName>
        <fullName evidence="6">Glycoside hydrolase family 3 C-terminal domain-containing protein</fullName>
    </submittedName>
</protein>
<dbReference type="InterPro" id="IPR017853">
    <property type="entry name" value="GH"/>
</dbReference>
<feature type="domain" description="PA14" evidence="5">
    <location>
        <begin position="370"/>
        <end position="521"/>
    </location>
</feature>
<keyword evidence="7" id="KW-1185">Reference proteome</keyword>
<evidence type="ECO:0000256" key="2">
    <source>
        <dbReference type="ARBA" id="ARBA00022801"/>
    </source>
</evidence>